<reference evidence="4 5" key="1">
    <citation type="submission" date="2016-07" db="EMBL/GenBank/DDBJ databases">
        <title>Pervasive Adenine N6-methylation of Active Genes in Fungi.</title>
        <authorList>
            <consortium name="DOE Joint Genome Institute"/>
            <person name="Mondo S.J."/>
            <person name="Dannebaum R.O."/>
            <person name="Kuo R.C."/>
            <person name="Labutti K."/>
            <person name="Haridas S."/>
            <person name="Kuo A."/>
            <person name="Salamov A."/>
            <person name="Ahrendt S.R."/>
            <person name="Lipzen A."/>
            <person name="Sullivan W."/>
            <person name="Andreopoulos W.B."/>
            <person name="Clum A."/>
            <person name="Lindquist E."/>
            <person name="Daum C."/>
            <person name="Ramamoorthy G.K."/>
            <person name="Gryganskyi A."/>
            <person name="Culley D."/>
            <person name="Magnuson J.K."/>
            <person name="James T.Y."/>
            <person name="O'Malley M.A."/>
            <person name="Stajich J.E."/>
            <person name="Spatafora J.W."/>
            <person name="Visel A."/>
            <person name="Grigoriev I.V."/>
        </authorList>
    </citation>
    <scope>NUCLEOTIDE SEQUENCE [LARGE SCALE GENOMIC DNA]</scope>
    <source>
        <strain evidence="4 5">JEL800</strain>
    </source>
</reference>
<evidence type="ECO:0000313" key="4">
    <source>
        <dbReference type="EMBL" id="ORY38795.1"/>
    </source>
</evidence>
<name>A0A1Y2BXH6_9FUNG</name>
<keyword evidence="1" id="KW-0547">Nucleotide-binding</keyword>
<feature type="domain" description="Protein kinase" evidence="3">
    <location>
        <begin position="1"/>
        <end position="235"/>
    </location>
</feature>
<comment type="caution">
    <text evidence="4">The sequence shown here is derived from an EMBL/GenBank/DDBJ whole genome shotgun (WGS) entry which is preliminary data.</text>
</comment>
<sequence length="235" mass="26222">LDHEIAIWASLEHPHLLGMIQMMDVDDAVFIVSELAEGGNLLDYVSKYGRLKEHVARSVVAQVVDALVYLHTIIRVVHRDVKLDNVLVMEKVEVVRTGEEWVPTVKLADFGLSERLERGSGEAGSPCGANREDGYCVGSLHYCAPEEVRAVGSPSPAADVWSLGCVLYTVLCGALPFNDDYLPRLQMAIMKGEYDEGRLERCGVSEVGRKLVREMLEVNVEKRLTIQQVWSHPFF</sequence>
<dbReference type="EMBL" id="MCGO01000042">
    <property type="protein sequence ID" value="ORY38795.1"/>
    <property type="molecule type" value="Genomic_DNA"/>
</dbReference>
<dbReference type="PROSITE" id="PS00108">
    <property type="entry name" value="PROTEIN_KINASE_ST"/>
    <property type="match status" value="1"/>
</dbReference>
<evidence type="ECO:0000259" key="3">
    <source>
        <dbReference type="PROSITE" id="PS50011"/>
    </source>
</evidence>
<proteinExistence type="predicted"/>
<dbReference type="InterPro" id="IPR008271">
    <property type="entry name" value="Ser/Thr_kinase_AS"/>
</dbReference>
<dbReference type="InterPro" id="IPR011009">
    <property type="entry name" value="Kinase-like_dom_sf"/>
</dbReference>
<keyword evidence="5" id="KW-1185">Reference proteome</keyword>
<dbReference type="PROSITE" id="PS50011">
    <property type="entry name" value="PROTEIN_KINASE_DOM"/>
    <property type="match status" value="1"/>
</dbReference>
<organism evidence="4 5">
    <name type="scientific">Rhizoclosmatium globosum</name>
    <dbReference type="NCBI Taxonomy" id="329046"/>
    <lineage>
        <taxon>Eukaryota</taxon>
        <taxon>Fungi</taxon>
        <taxon>Fungi incertae sedis</taxon>
        <taxon>Chytridiomycota</taxon>
        <taxon>Chytridiomycota incertae sedis</taxon>
        <taxon>Chytridiomycetes</taxon>
        <taxon>Chytridiales</taxon>
        <taxon>Chytriomycetaceae</taxon>
        <taxon>Rhizoclosmatium</taxon>
    </lineage>
</organism>
<dbReference type="SMART" id="SM00220">
    <property type="entry name" value="S_TKc"/>
    <property type="match status" value="1"/>
</dbReference>
<dbReference type="PANTHER" id="PTHR24346:SF110">
    <property type="entry name" value="NON-SPECIFIC SERINE_THREONINE PROTEIN KINASE"/>
    <property type="match status" value="1"/>
</dbReference>
<dbReference type="AlphaFoldDB" id="A0A1Y2BXH6"/>
<dbReference type="OrthoDB" id="4062651at2759"/>
<protein>
    <submittedName>
        <fullName evidence="4">Kinase-like protein</fullName>
    </submittedName>
</protein>
<evidence type="ECO:0000313" key="5">
    <source>
        <dbReference type="Proteomes" id="UP000193642"/>
    </source>
</evidence>
<feature type="non-terminal residue" evidence="4">
    <location>
        <position position="1"/>
    </location>
</feature>
<evidence type="ECO:0000256" key="2">
    <source>
        <dbReference type="ARBA" id="ARBA00022840"/>
    </source>
</evidence>
<feature type="non-terminal residue" evidence="4">
    <location>
        <position position="235"/>
    </location>
</feature>
<gene>
    <name evidence="4" type="ORF">BCR33DRAFT_641761</name>
</gene>
<dbReference type="SUPFAM" id="SSF56112">
    <property type="entry name" value="Protein kinase-like (PK-like)"/>
    <property type="match status" value="1"/>
</dbReference>
<keyword evidence="4" id="KW-0808">Transferase</keyword>
<dbReference type="Pfam" id="PF00069">
    <property type="entry name" value="Pkinase"/>
    <property type="match status" value="1"/>
</dbReference>
<dbReference type="GO" id="GO:0005524">
    <property type="term" value="F:ATP binding"/>
    <property type="evidence" value="ECO:0007669"/>
    <property type="project" value="UniProtKB-KW"/>
</dbReference>
<dbReference type="PANTHER" id="PTHR24346">
    <property type="entry name" value="MAP/MICROTUBULE AFFINITY-REGULATING KINASE"/>
    <property type="match status" value="1"/>
</dbReference>
<accession>A0A1Y2BXH6</accession>
<dbReference type="STRING" id="329046.A0A1Y2BXH6"/>
<dbReference type="GO" id="GO:0005737">
    <property type="term" value="C:cytoplasm"/>
    <property type="evidence" value="ECO:0007669"/>
    <property type="project" value="TreeGrafter"/>
</dbReference>
<dbReference type="GO" id="GO:0004674">
    <property type="term" value="F:protein serine/threonine kinase activity"/>
    <property type="evidence" value="ECO:0007669"/>
    <property type="project" value="TreeGrafter"/>
</dbReference>
<evidence type="ECO:0000256" key="1">
    <source>
        <dbReference type="ARBA" id="ARBA00022741"/>
    </source>
</evidence>
<dbReference type="GO" id="GO:0035556">
    <property type="term" value="P:intracellular signal transduction"/>
    <property type="evidence" value="ECO:0007669"/>
    <property type="project" value="TreeGrafter"/>
</dbReference>
<dbReference type="InterPro" id="IPR000719">
    <property type="entry name" value="Prot_kinase_dom"/>
</dbReference>
<dbReference type="Gene3D" id="1.10.510.10">
    <property type="entry name" value="Transferase(Phosphotransferase) domain 1"/>
    <property type="match status" value="1"/>
</dbReference>
<keyword evidence="4" id="KW-0418">Kinase</keyword>
<dbReference type="FunFam" id="1.10.510.10:FF:000571">
    <property type="entry name" value="Maternal embryonic leucine zipper kinase"/>
    <property type="match status" value="1"/>
</dbReference>
<dbReference type="Proteomes" id="UP000193642">
    <property type="component" value="Unassembled WGS sequence"/>
</dbReference>
<keyword evidence="2" id="KW-0067">ATP-binding</keyword>